<dbReference type="InterPro" id="IPR036770">
    <property type="entry name" value="Ankyrin_rpt-contain_sf"/>
</dbReference>
<organism evidence="1 2">
    <name type="scientific">Lysobacter antibioticus</name>
    <dbReference type="NCBI Taxonomy" id="84531"/>
    <lineage>
        <taxon>Bacteria</taxon>
        <taxon>Pseudomonadati</taxon>
        <taxon>Pseudomonadota</taxon>
        <taxon>Gammaproteobacteria</taxon>
        <taxon>Lysobacterales</taxon>
        <taxon>Lysobacteraceae</taxon>
        <taxon>Lysobacter</taxon>
    </lineage>
</organism>
<dbReference type="AlphaFoldDB" id="A0A0S2F599"/>
<dbReference type="STRING" id="84531.LA76x_0530"/>
<dbReference type="EMBL" id="CP011129">
    <property type="protein sequence ID" value="ALN78691.1"/>
    <property type="molecule type" value="Genomic_DNA"/>
</dbReference>
<proteinExistence type="predicted"/>
<dbReference type="PATRIC" id="fig|84531.7.peg.2546"/>
<accession>A0A0S2F599</accession>
<dbReference type="Gene3D" id="1.25.40.20">
    <property type="entry name" value="Ankyrin repeat-containing domain"/>
    <property type="match status" value="1"/>
</dbReference>
<dbReference type="KEGG" id="lab:LA76x_0530"/>
<name>A0A0S2F599_LYSAN</name>
<sequence length="64" mass="7141">MYAALFSRDQWLDALAKRGADFSLQDDSGADAEQLARRQGRNELAERLSGLVKEGRSVEESAQR</sequence>
<keyword evidence="2" id="KW-1185">Reference proteome</keyword>
<protein>
    <submittedName>
        <fullName evidence="1">Uncharacterized protein</fullName>
    </submittedName>
</protein>
<dbReference type="Proteomes" id="UP000060787">
    <property type="component" value="Chromosome"/>
</dbReference>
<evidence type="ECO:0000313" key="2">
    <source>
        <dbReference type="Proteomes" id="UP000060787"/>
    </source>
</evidence>
<evidence type="ECO:0000313" key="1">
    <source>
        <dbReference type="EMBL" id="ALN78691.1"/>
    </source>
</evidence>
<gene>
    <name evidence="1" type="ORF">LA76x_0530</name>
</gene>
<dbReference type="SUPFAM" id="SSF48403">
    <property type="entry name" value="Ankyrin repeat"/>
    <property type="match status" value="1"/>
</dbReference>
<reference evidence="1 2" key="1">
    <citation type="journal article" date="2015" name="BMC Genomics">
        <title>Comparative genomics and metabolic profiling of the genus Lysobacter.</title>
        <authorList>
            <person name="de Bruijn I."/>
            <person name="Cheng X."/>
            <person name="de Jager V."/>
            <person name="Exposito R.G."/>
            <person name="Watrous J."/>
            <person name="Patel N."/>
            <person name="Postma J."/>
            <person name="Dorrestein P.C."/>
            <person name="Kobayashi D."/>
            <person name="Raaijmakers J.M."/>
        </authorList>
    </citation>
    <scope>NUCLEOTIDE SEQUENCE [LARGE SCALE GENOMIC DNA]</scope>
    <source>
        <strain evidence="1 2">76</strain>
    </source>
</reference>
<dbReference type="KEGG" id="laq:GLA29479_2603"/>